<accession>A0A8T5UXN7</accession>
<dbReference type="EMBL" id="JAIOUQ010000014">
    <property type="protein sequence ID" value="MBZ2166676.1"/>
    <property type="molecule type" value="Genomic_DNA"/>
</dbReference>
<organism evidence="4 5">
    <name type="scientific">Methanobacterium spitsbergense</name>
    <dbReference type="NCBI Taxonomy" id="2874285"/>
    <lineage>
        <taxon>Archaea</taxon>
        <taxon>Methanobacteriati</taxon>
        <taxon>Methanobacteriota</taxon>
        <taxon>Methanomada group</taxon>
        <taxon>Methanobacteria</taxon>
        <taxon>Methanobacteriales</taxon>
        <taxon>Methanobacteriaceae</taxon>
        <taxon>Methanobacterium</taxon>
    </lineage>
</organism>
<sequence length="221" mass="25435">MDVVKALNSRFTCRAFKQDPVTKETILKIMEEATHSPSWANTQPWEIFVAGGDALERIRRNFMESYANDEPITPEIPWVENWPSAMEERIKELGIGRFKHLGISRDDKIAKNANWRLNFKFFDAPLVVYLCMHESLTEWSIFDLGLLSQSIMLAAQEHGVDSAPSVNLVAYPNFIRKELEIPEELMIVFGIALGYKDEKSPQNTYKSPRRPIEEVVRTKGF</sequence>
<dbReference type="InterPro" id="IPR000415">
    <property type="entry name" value="Nitroreductase-like"/>
</dbReference>
<keyword evidence="5" id="KW-1185">Reference proteome</keyword>
<name>A0A8T5UXN7_9EURY</name>
<evidence type="ECO:0000313" key="4">
    <source>
        <dbReference type="EMBL" id="MBZ2166676.1"/>
    </source>
</evidence>
<dbReference type="Pfam" id="PF00881">
    <property type="entry name" value="Nitroreductase"/>
    <property type="match status" value="1"/>
</dbReference>
<evidence type="ECO:0000313" key="5">
    <source>
        <dbReference type="Proteomes" id="UP000825933"/>
    </source>
</evidence>
<dbReference type="GO" id="GO:0016491">
    <property type="term" value="F:oxidoreductase activity"/>
    <property type="evidence" value="ECO:0007669"/>
    <property type="project" value="UniProtKB-KW"/>
</dbReference>
<evidence type="ECO:0000259" key="3">
    <source>
        <dbReference type="Pfam" id="PF00881"/>
    </source>
</evidence>
<evidence type="ECO:0000256" key="2">
    <source>
        <dbReference type="ARBA" id="ARBA00023002"/>
    </source>
</evidence>
<comment type="similarity">
    <text evidence="1">Belongs to the nitroreductase family.</text>
</comment>
<comment type="caution">
    <text evidence="4">The sequence shown here is derived from an EMBL/GenBank/DDBJ whole genome shotgun (WGS) entry which is preliminary data.</text>
</comment>
<dbReference type="AlphaFoldDB" id="A0A8T5UXN7"/>
<reference evidence="5" key="1">
    <citation type="journal article" date="2022" name="Microbiol. Resour. Announc.">
        <title>Draft Genome Sequence of a Methanogenic Archaeon from West Spitsbergen Permafrost.</title>
        <authorList>
            <person name="Trubitsyn V."/>
            <person name="Rivkina E."/>
            <person name="Shcherbakova V."/>
        </authorList>
    </citation>
    <scope>NUCLEOTIDE SEQUENCE [LARGE SCALE GENOMIC DNA]</scope>
    <source>
        <strain evidence="5">VT</strain>
    </source>
</reference>
<proteinExistence type="inferred from homology"/>
<feature type="domain" description="Nitroreductase" evidence="3">
    <location>
        <begin position="9"/>
        <end position="195"/>
    </location>
</feature>
<dbReference type="PANTHER" id="PTHR43673:SF10">
    <property type="entry name" value="NADH DEHYDROGENASE_NAD(P)H NITROREDUCTASE XCC3605-RELATED"/>
    <property type="match status" value="1"/>
</dbReference>
<keyword evidence="2" id="KW-0560">Oxidoreductase</keyword>
<dbReference type="PANTHER" id="PTHR43673">
    <property type="entry name" value="NAD(P)H NITROREDUCTASE YDGI-RELATED"/>
    <property type="match status" value="1"/>
</dbReference>
<dbReference type="SUPFAM" id="SSF55469">
    <property type="entry name" value="FMN-dependent nitroreductase-like"/>
    <property type="match status" value="1"/>
</dbReference>
<dbReference type="Proteomes" id="UP000825933">
    <property type="component" value="Unassembled WGS sequence"/>
</dbReference>
<dbReference type="CDD" id="cd02136">
    <property type="entry name" value="PnbA_NfnB-like"/>
    <property type="match status" value="1"/>
</dbReference>
<dbReference type="RefSeq" id="WP_223792223.1">
    <property type="nucleotide sequence ID" value="NZ_JAIOUQ010000014.1"/>
</dbReference>
<gene>
    <name evidence="4" type="ORF">K8N75_11575</name>
</gene>
<protein>
    <submittedName>
        <fullName evidence="4">Nitroreductase</fullName>
    </submittedName>
</protein>
<dbReference type="InterPro" id="IPR029479">
    <property type="entry name" value="Nitroreductase"/>
</dbReference>
<evidence type="ECO:0000256" key="1">
    <source>
        <dbReference type="ARBA" id="ARBA00007118"/>
    </source>
</evidence>
<dbReference type="Gene3D" id="3.40.109.10">
    <property type="entry name" value="NADH Oxidase"/>
    <property type="match status" value="1"/>
</dbReference>